<evidence type="ECO:0000256" key="1">
    <source>
        <dbReference type="SAM" id="MobiDB-lite"/>
    </source>
</evidence>
<feature type="compositionally biased region" description="Polar residues" evidence="1">
    <location>
        <begin position="156"/>
        <end position="170"/>
    </location>
</feature>
<sequence length="908" mass="101266">MAKGGGEKAYFVGTIKKTNEPSRSLARETTKASITYVTEQTIKAGEREEEGSPSGGSKKVRFIETQNNKEQASKYPDSTSTTLQTETTSGAKGSNSRTGPRNTANETPQKSLRTDSRFSKNGSPTKSIGTPSRASLASSRLSSNGTANASGGVPQSPGSQQTETGSQFKFNASADVTPDLHSLISPPGKTTGNSLPSAASSSKRSDDFRFHAGYEDDFEKEDENPKGAKGGKFAATPTEQITSGSAKSSVKHRIDSTPSLPPAKQNGLVTSNDADHNSKPQSPEKSKRSTADVKTQSIPNIGQKNTDDTLATRQPPTSPSKSKREDHLPSSPSKTKRDEKPPPSPSKVKRDGIPPSSPSKETHASVEQSKSGKPTSSKSNAATVISQSNKENTKPPQESTQPTLVKENVQKHNGKFVATYTRTRTEKTTDNRKTENNKERMAFSPQSRTTEDTATDSNATKDSAYQWHAPARKYEIPRNNRPVKPKAVTINSDTESSRTNGSSGKPPVFKLKLHKKPMYSRDKKAKEKEVVLTPRTQKSSVDSSRPKSFHLERDKSIYRTNTHLWEEERGQLTYQPSTNTQTDVMMAYTGEPNTREALKSACKQGKPKEFTKAFTVFAVRSKQPPWHESEYVLNRREAKIYQGIKQVYDKPTGKKARQRDFMKKLEQFQVAMAKHQLSEMQQKETKKYTDKARQANQLKELRQRFEDEAWHRFHTQYVTSRVLEHEKMNRFQYGLPEEPDGEPEFAVKLKRKKKNPQSVLNGKQLSRTNQKRYSDMFDVNTGPNWNTNDKEPKMEGIDTVVLDVKDEEGNTKEKKKFVKDVIQEAQKELQMAPGKGKNTGVTPRSPVVEDAPTVKTSQRAKTPDFYAEESESDDDDDDMSDIFERARKKYNLEVDEEADTVSRASRVR</sequence>
<evidence type="ECO:0000313" key="3">
    <source>
        <dbReference type="Proteomes" id="UP000242188"/>
    </source>
</evidence>
<feature type="compositionally biased region" description="Polar residues" evidence="1">
    <location>
        <begin position="365"/>
        <end position="403"/>
    </location>
</feature>
<feature type="compositionally biased region" description="Low complexity" evidence="1">
    <location>
        <begin position="78"/>
        <end position="89"/>
    </location>
</feature>
<feature type="compositionally biased region" description="Polar residues" evidence="1">
    <location>
        <begin position="237"/>
        <end position="248"/>
    </location>
</feature>
<gene>
    <name evidence="2" type="ORF">KP79_PYT17382</name>
</gene>
<feature type="compositionally biased region" description="Polar residues" evidence="1">
    <location>
        <begin position="90"/>
        <end position="111"/>
    </location>
</feature>
<feature type="compositionally biased region" description="Polar residues" evidence="1">
    <location>
        <begin position="489"/>
        <end position="503"/>
    </location>
</feature>
<evidence type="ECO:0000313" key="2">
    <source>
        <dbReference type="EMBL" id="OWF41493.1"/>
    </source>
</evidence>
<feature type="compositionally biased region" description="Basic and acidic residues" evidence="1">
    <location>
        <begin position="423"/>
        <end position="441"/>
    </location>
</feature>
<accession>A0A210PYE3</accession>
<dbReference type="EMBL" id="NEDP02005386">
    <property type="protein sequence ID" value="OWF41493.1"/>
    <property type="molecule type" value="Genomic_DNA"/>
</dbReference>
<feature type="compositionally biased region" description="Polar residues" evidence="1">
    <location>
        <begin position="292"/>
        <end position="315"/>
    </location>
</feature>
<keyword evidence="3" id="KW-1185">Reference proteome</keyword>
<feature type="region of interest" description="Disordered" evidence="1">
    <location>
        <begin position="828"/>
        <end position="908"/>
    </location>
</feature>
<feature type="compositionally biased region" description="Low complexity" evidence="1">
    <location>
        <begin position="132"/>
        <end position="143"/>
    </location>
</feature>
<name>A0A210PYE3_MIZYE</name>
<feature type="region of interest" description="Disordered" evidence="1">
    <location>
        <begin position="37"/>
        <end position="548"/>
    </location>
</feature>
<feature type="compositionally biased region" description="Basic and acidic residues" evidence="1">
    <location>
        <begin position="519"/>
        <end position="530"/>
    </location>
</feature>
<dbReference type="Proteomes" id="UP000242188">
    <property type="component" value="Unassembled WGS sequence"/>
</dbReference>
<feature type="compositionally biased region" description="Polar residues" evidence="1">
    <location>
        <begin position="119"/>
        <end position="130"/>
    </location>
</feature>
<organism evidence="2 3">
    <name type="scientific">Mizuhopecten yessoensis</name>
    <name type="common">Japanese scallop</name>
    <name type="synonym">Patinopecten yessoensis</name>
    <dbReference type="NCBI Taxonomy" id="6573"/>
    <lineage>
        <taxon>Eukaryota</taxon>
        <taxon>Metazoa</taxon>
        <taxon>Spiralia</taxon>
        <taxon>Lophotrochozoa</taxon>
        <taxon>Mollusca</taxon>
        <taxon>Bivalvia</taxon>
        <taxon>Autobranchia</taxon>
        <taxon>Pteriomorphia</taxon>
        <taxon>Pectinida</taxon>
        <taxon>Pectinoidea</taxon>
        <taxon>Pectinidae</taxon>
        <taxon>Mizuhopecten</taxon>
    </lineage>
</organism>
<dbReference type="AlphaFoldDB" id="A0A210PYE3"/>
<comment type="caution">
    <text evidence="2">The sequence shown here is derived from an EMBL/GenBank/DDBJ whole genome shotgun (WGS) entry which is preliminary data.</text>
</comment>
<feature type="compositionally biased region" description="Basic and acidic residues" evidence="1">
    <location>
        <begin position="273"/>
        <end position="291"/>
    </location>
</feature>
<reference evidence="2 3" key="1">
    <citation type="journal article" date="2017" name="Nat. Ecol. Evol.">
        <title>Scallop genome provides insights into evolution of bilaterian karyotype and development.</title>
        <authorList>
            <person name="Wang S."/>
            <person name="Zhang J."/>
            <person name="Jiao W."/>
            <person name="Li J."/>
            <person name="Xun X."/>
            <person name="Sun Y."/>
            <person name="Guo X."/>
            <person name="Huan P."/>
            <person name="Dong B."/>
            <person name="Zhang L."/>
            <person name="Hu X."/>
            <person name="Sun X."/>
            <person name="Wang J."/>
            <person name="Zhao C."/>
            <person name="Wang Y."/>
            <person name="Wang D."/>
            <person name="Huang X."/>
            <person name="Wang R."/>
            <person name="Lv J."/>
            <person name="Li Y."/>
            <person name="Zhang Z."/>
            <person name="Liu B."/>
            <person name="Lu W."/>
            <person name="Hui Y."/>
            <person name="Liang J."/>
            <person name="Zhou Z."/>
            <person name="Hou R."/>
            <person name="Li X."/>
            <person name="Liu Y."/>
            <person name="Li H."/>
            <person name="Ning X."/>
            <person name="Lin Y."/>
            <person name="Zhao L."/>
            <person name="Xing Q."/>
            <person name="Dou J."/>
            <person name="Li Y."/>
            <person name="Mao J."/>
            <person name="Guo H."/>
            <person name="Dou H."/>
            <person name="Li T."/>
            <person name="Mu C."/>
            <person name="Jiang W."/>
            <person name="Fu Q."/>
            <person name="Fu X."/>
            <person name="Miao Y."/>
            <person name="Liu J."/>
            <person name="Yu Q."/>
            <person name="Li R."/>
            <person name="Liao H."/>
            <person name="Li X."/>
            <person name="Kong Y."/>
            <person name="Jiang Z."/>
            <person name="Chourrout D."/>
            <person name="Li R."/>
            <person name="Bao Z."/>
        </authorList>
    </citation>
    <scope>NUCLEOTIDE SEQUENCE [LARGE SCALE GENOMIC DNA]</scope>
    <source>
        <strain evidence="2 3">PY_sf001</strain>
    </source>
</reference>
<feature type="compositionally biased region" description="Acidic residues" evidence="1">
    <location>
        <begin position="866"/>
        <end position="881"/>
    </location>
</feature>
<dbReference type="OrthoDB" id="6144889at2759"/>
<proteinExistence type="predicted"/>
<feature type="compositionally biased region" description="Basic and acidic residues" evidence="1">
    <location>
        <begin position="203"/>
        <end position="214"/>
    </location>
</feature>
<feature type="compositionally biased region" description="Polar residues" evidence="1">
    <location>
        <begin position="534"/>
        <end position="543"/>
    </location>
</feature>
<protein>
    <submittedName>
        <fullName evidence="2">Uncharacterized protein</fullName>
    </submittedName>
</protein>